<evidence type="ECO:0000256" key="1">
    <source>
        <dbReference type="SAM" id="MobiDB-lite"/>
    </source>
</evidence>
<reference evidence="3" key="1">
    <citation type="journal article" date="2014" name="Genome Announc.">
        <title>Draft genome sequence of the plant-pathogenic soil fungus Rhizoctonia solani anastomosis group 3 strain Rhs1AP.</title>
        <authorList>
            <person name="Cubeta M.A."/>
            <person name="Thomas E."/>
            <person name="Dean R.A."/>
            <person name="Jabaji S."/>
            <person name="Neate S.M."/>
            <person name="Tavantzis S."/>
            <person name="Toda T."/>
            <person name="Vilgalys R."/>
            <person name="Bharathan N."/>
            <person name="Fedorova-Abrams N."/>
            <person name="Pakala S.B."/>
            <person name="Pakala S.M."/>
            <person name="Zafar N."/>
            <person name="Joardar V."/>
            <person name="Losada L."/>
            <person name="Nierman W.C."/>
        </authorList>
    </citation>
    <scope>NUCLEOTIDE SEQUENCE [LARGE SCALE GENOMIC DNA]</scope>
    <source>
        <strain evidence="3">AG-3</strain>
    </source>
</reference>
<accession>X8IUR1</accession>
<feature type="non-terminal residue" evidence="2">
    <location>
        <position position="82"/>
    </location>
</feature>
<protein>
    <submittedName>
        <fullName evidence="2">Uncharacterized protein</fullName>
    </submittedName>
</protein>
<name>X8IUR1_9AGAM</name>
<comment type="caution">
    <text evidence="2">The sequence shown here is derived from an EMBL/GenBank/DDBJ whole genome shotgun (WGS) entry which is preliminary data.</text>
</comment>
<dbReference type="Proteomes" id="UP000030108">
    <property type="component" value="Unassembled WGS sequence"/>
</dbReference>
<feature type="region of interest" description="Disordered" evidence="1">
    <location>
        <begin position="22"/>
        <end position="82"/>
    </location>
</feature>
<sequence>MPAEIAAVTIDMTGRTWCEPFPEPSGSPSVLQQSKVSSWNDGHDDALTKGKGHWARLNGRELQGNLDQTPTTAWRAESGEPG</sequence>
<dbReference type="EMBL" id="JATN01000322">
    <property type="protein sequence ID" value="EUC53873.1"/>
    <property type="molecule type" value="Genomic_DNA"/>
</dbReference>
<evidence type="ECO:0000313" key="3">
    <source>
        <dbReference type="Proteomes" id="UP000030108"/>
    </source>
</evidence>
<proteinExistence type="predicted"/>
<gene>
    <name evidence="2" type="ORF">RSOL_019310</name>
</gene>
<organism evidence="2 3">
    <name type="scientific">Rhizoctonia solani AG-3 Rhs1AP</name>
    <dbReference type="NCBI Taxonomy" id="1086054"/>
    <lineage>
        <taxon>Eukaryota</taxon>
        <taxon>Fungi</taxon>
        <taxon>Dikarya</taxon>
        <taxon>Basidiomycota</taxon>
        <taxon>Agaricomycotina</taxon>
        <taxon>Agaricomycetes</taxon>
        <taxon>Cantharellales</taxon>
        <taxon>Ceratobasidiaceae</taxon>
        <taxon>Rhizoctonia</taxon>
    </lineage>
</organism>
<dbReference type="AlphaFoldDB" id="X8IUR1"/>
<evidence type="ECO:0000313" key="2">
    <source>
        <dbReference type="EMBL" id="EUC53873.1"/>
    </source>
</evidence>
<feature type="compositionally biased region" description="Polar residues" evidence="1">
    <location>
        <begin position="26"/>
        <end position="40"/>
    </location>
</feature>